<organism evidence="1 2">
    <name type="scientific">Racocetra persica</name>
    <dbReference type="NCBI Taxonomy" id="160502"/>
    <lineage>
        <taxon>Eukaryota</taxon>
        <taxon>Fungi</taxon>
        <taxon>Fungi incertae sedis</taxon>
        <taxon>Mucoromycota</taxon>
        <taxon>Glomeromycotina</taxon>
        <taxon>Glomeromycetes</taxon>
        <taxon>Diversisporales</taxon>
        <taxon>Gigasporaceae</taxon>
        <taxon>Racocetra</taxon>
    </lineage>
</organism>
<keyword evidence="2" id="KW-1185">Reference proteome</keyword>
<evidence type="ECO:0000313" key="2">
    <source>
        <dbReference type="Proteomes" id="UP000789920"/>
    </source>
</evidence>
<feature type="non-terminal residue" evidence="1">
    <location>
        <position position="108"/>
    </location>
</feature>
<reference evidence="1" key="1">
    <citation type="submission" date="2021-06" db="EMBL/GenBank/DDBJ databases">
        <authorList>
            <person name="Kallberg Y."/>
            <person name="Tangrot J."/>
            <person name="Rosling A."/>
        </authorList>
    </citation>
    <scope>NUCLEOTIDE SEQUENCE</scope>
    <source>
        <strain evidence="1">MA461A</strain>
    </source>
</reference>
<dbReference type="EMBL" id="CAJVQC010113403">
    <property type="protein sequence ID" value="CAG8836000.1"/>
    <property type="molecule type" value="Genomic_DNA"/>
</dbReference>
<accession>A0ACA9SD35</accession>
<evidence type="ECO:0000313" key="1">
    <source>
        <dbReference type="EMBL" id="CAG8836000.1"/>
    </source>
</evidence>
<comment type="caution">
    <text evidence="1">The sequence shown here is derived from an EMBL/GenBank/DDBJ whole genome shotgun (WGS) entry which is preliminary data.</text>
</comment>
<sequence length="108" mass="11852">MCSGNYTHLVMPKSNVKPKAVVTEPKPETGGGNAKRKATSTAVSNEELNLDNSVGLIVTNNIEIEVDSPNEPDSTRSNKRIRYTEPTLEKLETVRGNVRMQSTHKATE</sequence>
<dbReference type="Proteomes" id="UP000789920">
    <property type="component" value="Unassembled WGS sequence"/>
</dbReference>
<gene>
    <name evidence="1" type="ORF">RPERSI_LOCUS29765</name>
</gene>
<proteinExistence type="predicted"/>
<name>A0ACA9SD35_9GLOM</name>
<protein>
    <submittedName>
        <fullName evidence="1">13693_t:CDS:1</fullName>
    </submittedName>
</protein>